<dbReference type="OrthoDB" id="3186724at2759"/>
<dbReference type="Proteomes" id="UP000807469">
    <property type="component" value="Unassembled WGS sequence"/>
</dbReference>
<reference evidence="2" key="1">
    <citation type="submission" date="2020-11" db="EMBL/GenBank/DDBJ databases">
        <authorList>
            <consortium name="DOE Joint Genome Institute"/>
            <person name="Ahrendt S."/>
            <person name="Riley R."/>
            <person name="Andreopoulos W."/>
            <person name="Labutti K."/>
            <person name="Pangilinan J."/>
            <person name="Ruiz-Duenas F.J."/>
            <person name="Barrasa J.M."/>
            <person name="Sanchez-Garcia M."/>
            <person name="Camarero S."/>
            <person name="Miyauchi S."/>
            <person name="Serrano A."/>
            <person name="Linde D."/>
            <person name="Babiker R."/>
            <person name="Drula E."/>
            <person name="Ayuso-Fernandez I."/>
            <person name="Pacheco R."/>
            <person name="Padilla G."/>
            <person name="Ferreira P."/>
            <person name="Barriuso J."/>
            <person name="Kellner H."/>
            <person name="Castanera R."/>
            <person name="Alfaro M."/>
            <person name="Ramirez L."/>
            <person name="Pisabarro A.G."/>
            <person name="Kuo A."/>
            <person name="Tritt A."/>
            <person name="Lipzen A."/>
            <person name="He G."/>
            <person name="Yan M."/>
            <person name="Ng V."/>
            <person name="Cullen D."/>
            <person name="Martin F."/>
            <person name="Rosso M.-N."/>
            <person name="Henrissat B."/>
            <person name="Hibbett D."/>
            <person name="Martinez A.T."/>
            <person name="Grigoriev I.V."/>
        </authorList>
    </citation>
    <scope>NUCLEOTIDE SEQUENCE</scope>
    <source>
        <strain evidence="2">CIRM-BRFM 674</strain>
    </source>
</reference>
<comment type="caution">
    <text evidence="2">The sequence shown here is derived from an EMBL/GenBank/DDBJ whole genome shotgun (WGS) entry which is preliminary data.</text>
</comment>
<dbReference type="AlphaFoldDB" id="A0A9P5YWW8"/>
<evidence type="ECO:0000313" key="2">
    <source>
        <dbReference type="EMBL" id="KAF9476666.1"/>
    </source>
</evidence>
<proteinExistence type="predicted"/>
<keyword evidence="3" id="KW-1185">Reference proteome</keyword>
<name>A0A9P5YWW8_9AGAR</name>
<dbReference type="InterPro" id="IPR024752">
    <property type="entry name" value="Myb/SANT-like_dom"/>
</dbReference>
<feature type="domain" description="Myb/SANT-like" evidence="1">
    <location>
        <begin position="10"/>
        <end position="92"/>
    </location>
</feature>
<dbReference type="Pfam" id="PF12776">
    <property type="entry name" value="Myb_DNA-bind_3"/>
    <property type="match status" value="1"/>
</dbReference>
<accession>A0A9P5YWW8</accession>
<protein>
    <recommendedName>
        <fullName evidence="1">Myb/SANT-like domain-containing protein</fullName>
    </recommendedName>
</protein>
<organism evidence="2 3">
    <name type="scientific">Pholiota conissans</name>
    <dbReference type="NCBI Taxonomy" id="109636"/>
    <lineage>
        <taxon>Eukaryota</taxon>
        <taxon>Fungi</taxon>
        <taxon>Dikarya</taxon>
        <taxon>Basidiomycota</taxon>
        <taxon>Agaricomycotina</taxon>
        <taxon>Agaricomycetes</taxon>
        <taxon>Agaricomycetidae</taxon>
        <taxon>Agaricales</taxon>
        <taxon>Agaricineae</taxon>
        <taxon>Strophariaceae</taxon>
        <taxon>Pholiota</taxon>
    </lineage>
</organism>
<gene>
    <name evidence="2" type="ORF">BDN70DRAFT_882131</name>
</gene>
<dbReference type="EMBL" id="MU155286">
    <property type="protein sequence ID" value="KAF9476666.1"/>
    <property type="molecule type" value="Genomic_DNA"/>
</dbReference>
<evidence type="ECO:0000313" key="3">
    <source>
        <dbReference type="Proteomes" id="UP000807469"/>
    </source>
</evidence>
<evidence type="ECO:0000259" key="1">
    <source>
        <dbReference type="Pfam" id="PF12776"/>
    </source>
</evidence>
<sequence length="335" mass="36934">MAKDTSQAVWTTDDETTLIEFLFQHRASAGDGSSFKMTTFHAAVPVLEAKRAKGGPKTAKSCQNKWSNLRRIWRAIQDIKTQSGWTWSDTRGADISPDMESQWETFLKSHSLARPFKNHGWIHLEKVTMIMPATLRGHHVYLPSQGTVGLAAAAAVAPAASDDVADVSDAADDVDAVLPTSASSSDAVDVPSPHPILTDDSFETLPSTPRLLAKRERCDSLISFTPPLSKKVKTTGRNADRLQGLTDSINNFGDNICKVLAIDPTLRTPHRRKEALKLAQGEKWMSMTNRLIFCRCLEKNIGTADGYLVLDADDQEWRRLWINAVVKEALGLPTL</sequence>